<reference evidence="11 12" key="1">
    <citation type="journal article" date="2021" name="DNA Res.">
        <title>Genome analysis of Candida subhashii reveals its hybrid nature and dual mitochondrial genome conformations.</title>
        <authorList>
            <person name="Mixao V."/>
            <person name="Hegedusova E."/>
            <person name="Saus E."/>
            <person name="Pryszcz L.P."/>
            <person name="Cillingova A."/>
            <person name="Nosek J."/>
            <person name="Gabaldon T."/>
        </authorList>
    </citation>
    <scope>NUCLEOTIDE SEQUENCE [LARGE SCALE GENOMIC DNA]</scope>
    <source>
        <strain evidence="11 12">CBS 10753</strain>
    </source>
</reference>
<keyword evidence="5 10" id="KW-0999">Mitochondrion inner membrane</keyword>
<dbReference type="PROSITE" id="PS00822">
    <property type="entry name" value="CYTO_HEME_LYASE_2"/>
    <property type="match status" value="1"/>
</dbReference>
<evidence type="ECO:0000256" key="5">
    <source>
        <dbReference type="ARBA" id="ARBA00022792"/>
    </source>
</evidence>
<evidence type="ECO:0000256" key="9">
    <source>
        <dbReference type="ARBA" id="ARBA00023239"/>
    </source>
</evidence>
<dbReference type="AlphaFoldDB" id="A0A8J5UUT9"/>
<dbReference type="RefSeq" id="XP_049266294.1">
    <property type="nucleotide sequence ID" value="XM_049408953.1"/>
</dbReference>
<keyword evidence="9 10" id="KW-0456">Lyase</keyword>
<evidence type="ECO:0000256" key="10">
    <source>
        <dbReference type="RuleBase" id="RU363130"/>
    </source>
</evidence>
<name>A0A8J5UUT9_9ASCO</name>
<dbReference type="InterPro" id="IPR000511">
    <property type="entry name" value="Holocyt_c/c1_synthase"/>
</dbReference>
<comment type="function">
    <text evidence="10">Lyase that catalyzes the covalent linking of the heme group to the cytochrome C apoprotein to produce the mature functional cytochrome.</text>
</comment>
<organism evidence="11 12">
    <name type="scientific">[Candida] subhashii</name>
    <dbReference type="NCBI Taxonomy" id="561895"/>
    <lineage>
        <taxon>Eukaryota</taxon>
        <taxon>Fungi</taxon>
        <taxon>Dikarya</taxon>
        <taxon>Ascomycota</taxon>
        <taxon>Saccharomycotina</taxon>
        <taxon>Pichiomycetes</taxon>
        <taxon>Debaryomycetaceae</taxon>
        <taxon>Spathaspora</taxon>
    </lineage>
</organism>
<keyword evidence="4 10" id="KW-0479">Metal-binding</keyword>
<dbReference type="GO" id="GO:0046872">
    <property type="term" value="F:metal ion binding"/>
    <property type="evidence" value="ECO:0007669"/>
    <property type="project" value="UniProtKB-KW"/>
</dbReference>
<dbReference type="EC" id="4.4.1.17" evidence="10"/>
<dbReference type="Pfam" id="PF01265">
    <property type="entry name" value="Cyto_heme_lyase"/>
    <property type="match status" value="1"/>
</dbReference>
<keyword evidence="7 10" id="KW-0496">Mitochondrion</keyword>
<evidence type="ECO:0000256" key="1">
    <source>
        <dbReference type="ARBA" id="ARBA00004273"/>
    </source>
</evidence>
<evidence type="ECO:0000256" key="3">
    <source>
        <dbReference type="ARBA" id="ARBA00022617"/>
    </source>
</evidence>
<dbReference type="OrthoDB" id="4243at2759"/>
<comment type="catalytic activity">
    <reaction evidence="10">
        <text>holo-[cytochrome c] = apo-[cytochrome c] + heme b</text>
        <dbReference type="Rhea" id="RHEA:22648"/>
        <dbReference type="Rhea" id="RHEA-COMP:10725"/>
        <dbReference type="Rhea" id="RHEA-COMP:10726"/>
        <dbReference type="ChEBI" id="CHEBI:29950"/>
        <dbReference type="ChEBI" id="CHEBI:60344"/>
        <dbReference type="ChEBI" id="CHEBI:83739"/>
        <dbReference type="EC" id="4.4.1.17"/>
    </reaction>
</comment>
<keyword evidence="6 10" id="KW-0408">Iron</keyword>
<dbReference type="PANTHER" id="PTHR12743">
    <property type="entry name" value="CYTOCHROME C1 HEME LYASE"/>
    <property type="match status" value="1"/>
</dbReference>
<evidence type="ECO:0000256" key="6">
    <source>
        <dbReference type="ARBA" id="ARBA00023004"/>
    </source>
</evidence>
<dbReference type="GO" id="GO:0004408">
    <property type="term" value="F:holocytochrome-c synthase activity"/>
    <property type="evidence" value="ECO:0007669"/>
    <property type="project" value="UniProtKB-EC"/>
</dbReference>
<comment type="caution">
    <text evidence="11">The sequence shown here is derived from an EMBL/GenBank/DDBJ whole genome shotgun (WGS) entry which is preliminary data.</text>
</comment>
<comment type="similarity">
    <text evidence="2 10">Belongs to the cytochrome c-type heme lyase family.</text>
</comment>
<evidence type="ECO:0000256" key="7">
    <source>
        <dbReference type="ARBA" id="ARBA00023128"/>
    </source>
</evidence>
<evidence type="ECO:0000313" key="11">
    <source>
        <dbReference type="EMBL" id="KAG7666062.1"/>
    </source>
</evidence>
<dbReference type="Proteomes" id="UP000694255">
    <property type="component" value="Unassembled WGS sequence"/>
</dbReference>
<dbReference type="PANTHER" id="PTHR12743:SF0">
    <property type="entry name" value="HOLOCYTOCHROME C-TYPE SYNTHASE"/>
    <property type="match status" value="1"/>
</dbReference>
<evidence type="ECO:0000256" key="8">
    <source>
        <dbReference type="ARBA" id="ARBA00023136"/>
    </source>
</evidence>
<keyword evidence="12" id="KW-1185">Reference proteome</keyword>
<keyword evidence="3 10" id="KW-0349">Heme</keyword>
<dbReference type="EMBL" id="JAGSYN010000044">
    <property type="protein sequence ID" value="KAG7666062.1"/>
    <property type="molecule type" value="Genomic_DNA"/>
</dbReference>
<evidence type="ECO:0000256" key="2">
    <source>
        <dbReference type="ARBA" id="ARBA00007255"/>
    </source>
</evidence>
<dbReference type="GO" id="GO:0005743">
    <property type="term" value="C:mitochondrial inner membrane"/>
    <property type="evidence" value="ECO:0007669"/>
    <property type="project" value="UniProtKB-SubCell"/>
</dbReference>
<accession>A0A8J5UUT9</accession>
<comment type="subcellular location">
    <subcellularLocation>
        <location evidence="1 10">Mitochondrion inner membrane</location>
    </subcellularLocation>
</comment>
<gene>
    <name evidence="11" type="ORF">J8A68_000492</name>
</gene>
<evidence type="ECO:0000256" key="4">
    <source>
        <dbReference type="ARBA" id="ARBA00022723"/>
    </source>
</evidence>
<evidence type="ECO:0000313" key="12">
    <source>
        <dbReference type="Proteomes" id="UP000694255"/>
    </source>
</evidence>
<dbReference type="GeneID" id="73467293"/>
<keyword evidence="8 10" id="KW-0472">Membrane</keyword>
<protein>
    <recommendedName>
        <fullName evidence="10">Holocytochrome c-type synthase</fullName>
        <ecNumber evidence="10">4.4.1.17</ecNumber>
    </recommendedName>
</protein>
<dbReference type="PROSITE" id="PS00821">
    <property type="entry name" value="CYTO_HEME_LYASE_1"/>
    <property type="match status" value="1"/>
</dbReference>
<proteinExistence type="inferred from homology"/>
<sequence length="130" mass="15121">MKRKNWNPDSTDMQTVVPIHNSVNERTWRHIMLWEEANHEEAMAKCGGITLTSFKGDSKKLTPRAWIKSVIGQEKPFDRHDWVIDRCGTRVEYVIDFYSGGSEGVFLDVRPKIQTWEGFKLRVGRALGWN</sequence>